<comment type="caution">
    <text evidence="2">The sequence shown here is derived from an EMBL/GenBank/DDBJ whole genome shotgun (WGS) entry which is preliminary data.</text>
</comment>
<evidence type="ECO:0000313" key="2">
    <source>
        <dbReference type="EMBL" id="CAK9063060.1"/>
    </source>
</evidence>
<evidence type="ECO:0000313" key="3">
    <source>
        <dbReference type="Proteomes" id="UP001642464"/>
    </source>
</evidence>
<sequence length="999" mass="112134">MVSDTKSEALWFLKQHMKGQLHTKLAHERALAKVSAPLQVVEDLVVCRGVCFDDDGIGVLVHYKEHCKTWMSWRCQNPELRKHSVHFSDDAASFTVTHGDCEAKCTRVAGRRDMCSKCLSLLSILRLSIVKTALKEFGARLLFAQMYQSEEEQQKLVYHMKEGVLCECHSVRFEKLLKMQAHQLQAWAQFDRFLANPDFTELQKVNLSIAQALLSGRMDGNLLLTGLALTALRRMENEEAGITGAEQTRSRIRASSCMASQTARDLAREAGKMLSLAGGNKKLLSMFGADTKPFRSTNYYAELESASLPVPFLSIAKPEDLQQNMRLIDERRLVCAFDATYMLQTMTQHADAKNQFTLVGGAWHPEHPGSASLDLKAESKRVALPAAEMPLHISEVDAGLILRMADAFMAEAADYVRALIFDGATTHKIIQRLLFGMPNADDLQMLEQFDLKFFSRLKYAELPQHPLPRLPLKIAHIQGEPYLALPGSCYLALLFQQVCGSVFIASSAELSVENYLRASALNTLRQLRQKGYDVNSLKSYYQESCGQDWFGEDAVLNDEEEEEQEAEAIASRLEGPTPELACKNIMQEIVDLAADSQPEPKEELSSRQIDLGRLSEQERSDILDEFPEHGGGDRWNRLYCLDVYLRSAPFGCDSLWLPSPPERQKQCGWYQRNLAKLAEEAAAEDPTSRHGIRSSRYTRWVQQGQELRAQISNLLEEPVSIQSGNVVIFVRNDGSVGIGLVTTVWKNQKKKITVTPCEKPKEFTCNDKSPCRVFSGDALVAILDCEKESSRPEHEMVNNFFVTLTPASVIAAMDAQKKVASNWRTGPLPAPTAARKRVRNFKTAARAANRAKKVGVKKTAMKPKSSAPKPVAPVQKAKEAIEGVPSNYSRSAKGFLLIKQQMESLHQLDKVQFPKNPLFAAGDEGECRLRILTASGRTWKQIKGAAPDFFSYSLTTRKRQVWAHGVHNRLEQVRTQLMSDPPVRAFWLKLIRELCEFLH</sequence>
<feature type="compositionally biased region" description="Low complexity" evidence="1">
    <location>
        <begin position="862"/>
        <end position="874"/>
    </location>
</feature>
<accession>A0ABP0NH19</accession>
<protein>
    <submittedName>
        <fullName evidence="2">ZnF_CDGSH domain-containing protein</fullName>
    </submittedName>
</protein>
<reference evidence="2 3" key="1">
    <citation type="submission" date="2024-02" db="EMBL/GenBank/DDBJ databases">
        <authorList>
            <person name="Chen Y."/>
            <person name="Shah S."/>
            <person name="Dougan E. K."/>
            <person name="Thang M."/>
            <person name="Chan C."/>
        </authorList>
    </citation>
    <scope>NUCLEOTIDE SEQUENCE [LARGE SCALE GENOMIC DNA]</scope>
</reference>
<feature type="region of interest" description="Disordered" evidence="1">
    <location>
        <begin position="852"/>
        <end position="874"/>
    </location>
</feature>
<proteinExistence type="predicted"/>
<dbReference type="Proteomes" id="UP001642464">
    <property type="component" value="Unassembled WGS sequence"/>
</dbReference>
<keyword evidence="3" id="KW-1185">Reference proteome</keyword>
<organism evidence="2 3">
    <name type="scientific">Durusdinium trenchii</name>
    <dbReference type="NCBI Taxonomy" id="1381693"/>
    <lineage>
        <taxon>Eukaryota</taxon>
        <taxon>Sar</taxon>
        <taxon>Alveolata</taxon>
        <taxon>Dinophyceae</taxon>
        <taxon>Suessiales</taxon>
        <taxon>Symbiodiniaceae</taxon>
        <taxon>Durusdinium</taxon>
    </lineage>
</organism>
<evidence type="ECO:0000256" key="1">
    <source>
        <dbReference type="SAM" id="MobiDB-lite"/>
    </source>
</evidence>
<name>A0ABP0NH19_9DINO</name>
<dbReference type="EMBL" id="CAXAMM010028569">
    <property type="protein sequence ID" value="CAK9063060.1"/>
    <property type="molecule type" value="Genomic_DNA"/>
</dbReference>
<gene>
    <name evidence="2" type="ORF">SCF082_LOCUS32725</name>
</gene>
<feature type="compositionally biased region" description="Basic residues" evidence="1">
    <location>
        <begin position="852"/>
        <end position="861"/>
    </location>
</feature>